<evidence type="ECO:0000256" key="1">
    <source>
        <dbReference type="SAM" id="MobiDB-lite"/>
    </source>
</evidence>
<feature type="region of interest" description="Disordered" evidence="1">
    <location>
        <begin position="1"/>
        <end position="24"/>
    </location>
</feature>
<proteinExistence type="predicted"/>
<feature type="region of interest" description="Disordered" evidence="1">
    <location>
        <begin position="43"/>
        <end position="65"/>
    </location>
</feature>
<sequence length="126" mass="14547">MEKLKKHERSKRNKIIQDGLENTTGNKNCPCTFCQQKIEFKVSSKKQETKKQRQVRVPSSAQHLRPQTAQIENKALIKSRESASGGCAVGWRHRQPYGIQSSHKMSDKPSHQIYIGRHREHGDKKE</sequence>
<name>A0AA38M907_9CUCU</name>
<keyword evidence="3" id="KW-1185">Reference proteome</keyword>
<dbReference type="AlphaFoldDB" id="A0AA38M907"/>
<feature type="compositionally biased region" description="Basic residues" evidence="1">
    <location>
        <begin position="1"/>
        <end position="14"/>
    </location>
</feature>
<comment type="caution">
    <text evidence="2">The sequence shown here is derived from an EMBL/GenBank/DDBJ whole genome shotgun (WGS) entry which is preliminary data.</text>
</comment>
<protein>
    <submittedName>
        <fullName evidence="2">Uncharacterized protein</fullName>
    </submittedName>
</protein>
<dbReference type="Proteomes" id="UP001168821">
    <property type="component" value="Unassembled WGS sequence"/>
</dbReference>
<organism evidence="2 3">
    <name type="scientific">Zophobas morio</name>
    <dbReference type="NCBI Taxonomy" id="2755281"/>
    <lineage>
        <taxon>Eukaryota</taxon>
        <taxon>Metazoa</taxon>
        <taxon>Ecdysozoa</taxon>
        <taxon>Arthropoda</taxon>
        <taxon>Hexapoda</taxon>
        <taxon>Insecta</taxon>
        <taxon>Pterygota</taxon>
        <taxon>Neoptera</taxon>
        <taxon>Endopterygota</taxon>
        <taxon>Coleoptera</taxon>
        <taxon>Polyphaga</taxon>
        <taxon>Cucujiformia</taxon>
        <taxon>Tenebrionidae</taxon>
        <taxon>Zophobas</taxon>
    </lineage>
</organism>
<reference evidence="2" key="1">
    <citation type="journal article" date="2023" name="G3 (Bethesda)">
        <title>Whole genome assemblies of Zophobas morio and Tenebrio molitor.</title>
        <authorList>
            <person name="Kaur S."/>
            <person name="Stinson S.A."/>
            <person name="diCenzo G.C."/>
        </authorList>
    </citation>
    <scope>NUCLEOTIDE SEQUENCE</scope>
    <source>
        <strain evidence="2">QUZm001</strain>
    </source>
</reference>
<evidence type="ECO:0000313" key="3">
    <source>
        <dbReference type="Proteomes" id="UP001168821"/>
    </source>
</evidence>
<dbReference type="EMBL" id="JALNTZ010000006">
    <property type="protein sequence ID" value="KAJ3647334.1"/>
    <property type="molecule type" value="Genomic_DNA"/>
</dbReference>
<evidence type="ECO:0000313" key="2">
    <source>
        <dbReference type="EMBL" id="KAJ3647334.1"/>
    </source>
</evidence>
<feature type="region of interest" description="Disordered" evidence="1">
    <location>
        <begin position="82"/>
        <end position="126"/>
    </location>
</feature>
<accession>A0AA38M907</accession>
<gene>
    <name evidence="2" type="ORF">Zmor_019218</name>
</gene>